<feature type="domain" description="GS catalytic" evidence="5">
    <location>
        <begin position="110"/>
        <end position="443"/>
    </location>
</feature>
<keyword evidence="1" id="KW-0436">Ligase</keyword>
<keyword evidence="3" id="KW-0067">ATP-binding</keyword>
<feature type="domain" description="GS beta-grasp" evidence="4">
    <location>
        <begin position="14"/>
        <end position="103"/>
    </location>
</feature>
<dbReference type="Gene3D" id="3.30.590.10">
    <property type="entry name" value="Glutamine synthetase/guanido kinase, catalytic domain"/>
    <property type="match status" value="1"/>
</dbReference>
<dbReference type="GO" id="GO:0005524">
    <property type="term" value="F:ATP binding"/>
    <property type="evidence" value="ECO:0007669"/>
    <property type="project" value="UniProtKB-KW"/>
</dbReference>
<dbReference type="GO" id="GO:0006542">
    <property type="term" value="P:glutamine biosynthetic process"/>
    <property type="evidence" value="ECO:0007669"/>
    <property type="project" value="InterPro"/>
</dbReference>
<dbReference type="InterPro" id="IPR008147">
    <property type="entry name" value="Gln_synt_N"/>
</dbReference>
<evidence type="ECO:0000256" key="1">
    <source>
        <dbReference type="ARBA" id="ARBA00022598"/>
    </source>
</evidence>
<evidence type="ECO:0000313" key="6">
    <source>
        <dbReference type="EMBL" id="SUZ69149.1"/>
    </source>
</evidence>
<dbReference type="PANTHER" id="PTHR43785:SF3">
    <property type="entry name" value="GS CATALYTIC DOMAIN-CONTAINING PROTEIN"/>
    <property type="match status" value="1"/>
</dbReference>
<dbReference type="InterPro" id="IPR036651">
    <property type="entry name" value="Gln_synt_N_sf"/>
</dbReference>
<organism evidence="6">
    <name type="scientific">marine metagenome</name>
    <dbReference type="NCBI Taxonomy" id="408172"/>
    <lineage>
        <taxon>unclassified sequences</taxon>
        <taxon>metagenomes</taxon>
        <taxon>ecological metagenomes</taxon>
    </lineage>
</organism>
<dbReference type="PROSITE" id="PS51986">
    <property type="entry name" value="GS_BETA_GRASP"/>
    <property type="match status" value="1"/>
</dbReference>
<dbReference type="Pfam" id="PF00120">
    <property type="entry name" value="Gln-synt_C"/>
    <property type="match status" value="1"/>
</dbReference>
<dbReference type="GO" id="GO:0004356">
    <property type="term" value="F:glutamine synthetase activity"/>
    <property type="evidence" value="ECO:0007669"/>
    <property type="project" value="InterPro"/>
</dbReference>
<evidence type="ECO:0000259" key="4">
    <source>
        <dbReference type="PROSITE" id="PS51986"/>
    </source>
</evidence>
<gene>
    <name evidence="6" type="ORF">METZ01_LOCUS22003</name>
</gene>
<dbReference type="Gene3D" id="3.10.20.70">
    <property type="entry name" value="Glutamine synthetase, N-terminal domain"/>
    <property type="match status" value="1"/>
</dbReference>
<feature type="non-terminal residue" evidence="6">
    <location>
        <position position="1"/>
    </location>
</feature>
<keyword evidence="2" id="KW-0547">Nucleotide-binding</keyword>
<dbReference type="PANTHER" id="PTHR43785">
    <property type="entry name" value="GAMMA-GLUTAMYLPUTRESCINE SYNTHETASE"/>
    <property type="match status" value="1"/>
</dbReference>
<protein>
    <submittedName>
        <fullName evidence="6">Uncharacterized protein</fullName>
    </submittedName>
</protein>
<reference evidence="6" key="1">
    <citation type="submission" date="2018-05" db="EMBL/GenBank/DDBJ databases">
        <authorList>
            <person name="Lanie J.A."/>
            <person name="Ng W.-L."/>
            <person name="Kazmierczak K.M."/>
            <person name="Andrzejewski T.M."/>
            <person name="Davidsen T.M."/>
            <person name="Wayne K.J."/>
            <person name="Tettelin H."/>
            <person name="Glass J.I."/>
            <person name="Rusch D."/>
            <person name="Podicherti R."/>
            <person name="Tsui H.-C.T."/>
            <person name="Winkler M.E."/>
        </authorList>
    </citation>
    <scope>NUCLEOTIDE SEQUENCE</scope>
</reference>
<dbReference type="EMBL" id="UINC01001053">
    <property type="protein sequence ID" value="SUZ69149.1"/>
    <property type="molecule type" value="Genomic_DNA"/>
</dbReference>
<proteinExistence type="predicted"/>
<dbReference type="AlphaFoldDB" id="A0A381PT25"/>
<dbReference type="SUPFAM" id="SSF54368">
    <property type="entry name" value="Glutamine synthetase, N-terminal domain"/>
    <property type="match status" value="1"/>
</dbReference>
<evidence type="ECO:0000256" key="2">
    <source>
        <dbReference type="ARBA" id="ARBA00022741"/>
    </source>
</evidence>
<dbReference type="SMART" id="SM01230">
    <property type="entry name" value="Gln-synt_C"/>
    <property type="match status" value="1"/>
</dbReference>
<accession>A0A381PT25</accession>
<name>A0A381PT25_9ZZZZ</name>
<dbReference type="InterPro" id="IPR008146">
    <property type="entry name" value="Gln_synth_cat_dom"/>
</dbReference>
<dbReference type="SUPFAM" id="SSF55931">
    <property type="entry name" value="Glutamine synthetase/guanido kinase"/>
    <property type="match status" value="1"/>
</dbReference>
<evidence type="ECO:0000256" key="3">
    <source>
        <dbReference type="ARBA" id="ARBA00022840"/>
    </source>
</evidence>
<dbReference type="InterPro" id="IPR014746">
    <property type="entry name" value="Gln_synth/guanido_kin_cat_dom"/>
</dbReference>
<dbReference type="PROSITE" id="PS51987">
    <property type="entry name" value="GS_CATALYTIC"/>
    <property type="match status" value="1"/>
</dbReference>
<evidence type="ECO:0000259" key="5">
    <source>
        <dbReference type="PROSITE" id="PS51987"/>
    </source>
</evidence>
<sequence>VDDIDIFKSWFKENNTQDIEVFVPDMAGIARGKVIPTQKFCKAEIKMAESVFGQTISGNYIEDENNPEDRDMILKPDVSTLHPVPWLKEPTASVICDCLTKDNKPVETSPRRILHNILKLYTEKGWKPIVAPEVEFYLIRPHSDFNAEVAPPKGRLGRTDTTKQPLSIDAMNDFDPFINDVYAFCEKQDIHIDTLSQEMGPSQFEINFLHDDPISLADQIFLFKRTVREVAILHELHVTFLARPISKEAGSALHIHQSVFDNKGKNIFSQSDGSSSKFFMHYIGGLQKYLPEALLIFAPYPNSYRRFLSYYCSPVNLEWAIDNRTVGLRVPTSDPENRRIENRIAGSDVNPYLALAATLACGYLGIIEKIDPRNPIEGSAYELPFDLHRHVHASIEAFHLSKAMREVLGNEFVDLYTDLKENEYREFQERITPWEREVLMLNV</sequence>
<dbReference type="GO" id="GO:0006598">
    <property type="term" value="P:polyamine catabolic process"/>
    <property type="evidence" value="ECO:0007669"/>
    <property type="project" value="TreeGrafter"/>
</dbReference>